<accession>V9TRD8</accession>
<dbReference type="GO" id="GO:0022625">
    <property type="term" value="C:cytosolic large ribosomal subunit"/>
    <property type="evidence" value="ECO:0007669"/>
    <property type="project" value="TreeGrafter"/>
</dbReference>
<dbReference type="STRING" id="1401328.P856_234"/>
<dbReference type="GO" id="GO:0003735">
    <property type="term" value="F:structural constituent of ribosome"/>
    <property type="evidence" value="ECO:0007669"/>
    <property type="project" value="InterPro"/>
</dbReference>
<dbReference type="PANTHER" id="PTHR15680">
    <property type="entry name" value="RIBOSOMAL PROTEIN L19"/>
    <property type="match status" value="1"/>
</dbReference>
<keyword evidence="2 5" id="KW-0689">Ribosomal protein</keyword>
<sequence>MNIIDCLNMEQVNMLKMQKDIPQFAPGDTIRVDVKVVEGTRERIQAFEGVCIGRNNGSINASFTVRKISYGEGVERIFPLYSPRIASIVVIRRGKVRRAKLYYLRGRTGKAARIAEKTTGYSGKLAAADRAIVAKTKVLNKVAAQSVTKAAKEIKNKA</sequence>
<dbReference type="OrthoDB" id="9803541at2"/>
<dbReference type="Gene3D" id="2.30.30.790">
    <property type="match status" value="1"/>
</dbReference>
<dbReference type="InterPro" id="IPR018257">
    <property type="entry name" value="Ribosomal_bL19_CS"/>
</dbReference>
<dbReference type="EMBL" id="CP006745">
    <property type="protein sequence ID" value="AHC73464.1"/>
    <property type="molecule type" value="Genomic_DNA"/>
</dbReference>
<dbReference type="InterPro" id="IPR008991">
    <property type="entry name" value="Translation_prot_SH3-like_sf"/>
</dbReference>
<evidence type="ECO:0000256" key="2">
    <source>
        <dbReference type="ARBA" id="ARBA00022980"/>
    </source>
</evidence>
<dbReference type="PATRIC" id="fig|1401328.3.peg.225"/>
<dbReference type="InterPro" id="IPR001857">
    <property type="entry name" value="Ribosomal_bL19"/>
</dbReference>
<name>V9TRD8_9PROT</name>
<organism evidence="7 8">
    <name type="scientific">Candidatus Endolissoclinum faulkneri L5</name>
    <dbReference type="NCBI Taxonomy" id="1401328"/>
    <lineage>
        <taxon>Bacteria</taxon>
        <taxon>Pseudomonadati</taxon>
        <taxon>Pseudomonadota</taxon>
        <taxon>Alphaproteobacteria</taxon>
        <taxon>Rhodospirillales</taxon>
        <taxon>Rhodospirillaceae</taxon>
        <taxon>Candidatus Endolissoclinum</taxon>
    </lineage>
</organism>
<dbReference type="PRINTS" id="PR00061">
    <property type="entry name" value="RIBOSOMALL19"/>
</dbReference>
<dbReference type="eggNOG" id="COG0335">
    <property type="taxonomic scope" value="Bacteria"/>
</dbReference>
<keyword evidence="3 5" id="KW-0687">Ribonucleoprotein</keyword>
<dbReference type="RefSeq" id="WP_025300347.1">
    <property type="nucleotide sequence ID" value="NZ_CP006745.1"/>
</dbReference>
<evidence type="ECO:0000256" key="3">
    <source>
        <dbReference type="ARBA" id="ARBA00023274"/>
    </source>
</evidence>
<evidence type="ECO:0000256" key="5">
    <source>
        <dbReference type="HAMAP-Rule" id="MF_00402"/>
    </source>
</evidence>
<protein>
    <recommendedName>
        <fullName evidence="4 5">Large ribosomal subunit protein bL19</fullName>
    </recommendedName>
</protein>
<dbReference type="GO" id="GO:0006412">
    <property type="term" value="P:translation"/>
    <property type="evidence" value="ECO:0007669"/>
    <property type="project" value="UniProtKB-UniRule"/>
</dbReference>
<proteinExistence type="inferred from homology"/>
<gene>
    <name evidence="5 7" type="primary">rplS</name>
    <name evidence="7" type="ORF">P856_234</name>
</gene>
<evidence type="ECO:0000313" key="7">
    <source>
        <dbReference type="EMBL" id="AHC73464.1"/>
    </source>
</evidence>
<dbReference type="PROSITE" id="PS01015">
    <property type="entry name" value="RIBOSOMAL_L19"/>
    <property type="match status" value="1"/>
</dbReference>
<reference evidence="7 8" key="1">
    <citation type="journal article" date="2013" name="PLoS ONE">
        <title>Bacterial endosymbiosis in a chordate host: long-term co-evolution and conservation of secondary metabolism.</title>
        <authorList>
            <person name="Kwan J.C."/>
            <person name="Schmidt E.W."/>
        </authorList>
    </citation>
    <scope>NUCLEOTIDE SEQUENCE [LARGE SCALE GENOMIC DNA]</scope>
    <source>
        <strain evidence="8">faulkneri L5</strain>
    </source>
</reference>
<dbReference type="Pfam" id="PF01245">
    <property type="entry name" value="Ribosomal_L19"/>
    <property type="match status" value="1"/>
</dbReference>
<dbReference type="SUPFAM" id="SSF50104">
    <property type="entry name" value="Translation proteins SH3-like domain"/>
    <property type="match status" value="1"/>
</dbReference>
<dbReference type="HAMAP" id="MF_00402">
    <property type="entry name" value="Ribosomal_bL19"/>
    <property type="match status" value="1"/>
</dbReference>
<evidence type="ECO:0000313" key="8">
    <source>
        <dbReference type="Proteomes" id="UP000018700"/>
    </source>
</evidence>
<dbReference type="AlphaFoldDB" id="V9TRD8"/>
<keyword evidence="8" id="KW-1185">Reference proteome</keyword>
<dbReference type="HOGENOM" id="CLU_103507_1_0_5"/>
<dbReference type="PANTHER" id="PTHR15680:SF9">
    <property type="entry name" value="LARGE RIBOSOMAL SUBUNIT PROTEIN BL19M"/>
    <property type="match status" value="1"/>
</dbReference>
<evidence type="ECO:0000256" key="1">
    <source>
        <dbReference type="ARBA" id="ARBA00005781"/>
    </source>
</evidence>
<dbReference type="NCBIfam" id="TIGR01024">
    <property type="entry name" value="rplS_bact"/>
    <property type="match status" value="1"/>
</dbReference>
<evidence type="ECO:0000256" key="4">
    <source>
        <dbReference type="ARBA" id="ARBA00035171"/>
    </source>
</evidence>
<dbReference type="FunFam" id="2.30.30.790:FF:000001">
    <property type="entry name" value="50S ribosomal protein L19"/>
    <property type="match status" value="1"/>
</dbReference>
<dbReference type="InterPro" id="IPR038657">
    <property type="entry name" value="Ribosomal_bL19_sf"/>
</dbReference>
<comment type="function">
    <text evidence="5 6">This protein is located at the 30S-50S ribosomal subunit interface and may play a role in the structure and function of the aminoacyl-tRNA binding site.</text>
</comment>
<evidence type="ECO:0000256" key="6">
    <source>
        <dbReference type="RuleBase" id="RU000559"/>
    </source>
</evidence>
<dbReference type="Proteomes" id="UP000018700">
    <property type="component" value="Chromosome"/>
</dbReference>
<comment type="similarity">
    <text evidence="1 5 6">Belongs to the bacterial ribosomal protein bL19 family.</text>
</comment>
<dbReference type="KEGG" id="efk:P856_234"/>